<keyword evidence="2 8" id="KW-1003">Cell membrane</keyword>
<keyword evidence="6 8" id="KW-0472">Membrane</keyword>
<keyword evidence="4 8" id="KW-0812">Transmembrane</keyword>
<evidence type="ECO:0000256" key="7">
    <source>
        <dbReference type="ARBA" id="ARBA00023306"/>
    </source>
</evidence>
<protein>
    <recommendedName>
        <fullName evidence="8">Cell division protein FtsQ</fullName>
    </recommendedName>
</protein>
<dbReference type="InterPro" id="IPR005548">
    <property type="entry name" value="Cell_div_FtsQ/DivIB_C"/>
</dbReference>
<accession>A0A1G6QV06</accession>
<organism evidence="9 10">
    <name type="scientific">Nocardioides lianchengensis</name>
    <dbReference type="NCBI Taxonomy" id="1045774"/>
    <lineage>
        <taxon>Bacteria</taxon>
        <taxon>Bacillati</taxon>
        <taxon>Actinomycetota</taxon>
        <taxon>Actinomycetes</taxon>
        <taxon>Propionibacteriales</taxon>
        <taxon>Nocardioidaceae</taxon>
        <taxon>Nocardioides</taxon>
    </lineage>
</organism>
<dbReference type="InterPro" id="IPR026579">
    <property type="entry name" value="FtsQ"/>
</dbReference>
<evidence type="ECO:0000256" key="3">
    <source>
        <dbReference type="ARBA" id="ARBA00022618"/>
    </source>
</evidence>
<dbReference type="STRING" id="1045774.SAMN05421872_10526"/>
<evidence type="ECO:0000256" key="4">
    <source>
        <dbReference type="ARBA" id="ARBA00022692"/>
    </source>
</evidence>
<dbReference type="GO" id="GO:0043093">
    <property type="term" value="P:FtsZ-dependent cytokinesis"/>
    <property type="evidence" value="ECO:0007669"/>
    <property type="project" value="UniProtKB-UniRule"/>
</dbReference>
<comment type="subcellular location">
    <subcellularLocation>
        <location evidence="8">Cell membrane</location>
        <topology evidence="8">Single-pass type II membrane protein</topology>
    </subcellularLocation>
    <subcellularLocation>
        <location evidence="1">Membrane</location>
    </subcellularLocation>
    <text evidence="8">Localizes to the division septum.</text>
</comment>
<dbReference type="Proteomes" id="UP000199034">
    <property type="component" value="Unassembled WGS sequence"/>
</dbReference>
<proteinExistence type="inferred from homology"/>
<evidence type="ECO:0000256" key="8">
    <source>
        <dbReference type="HAMAP-Rule" id="MF_00911"/>
    </source>
</evidence>
<evidence type="ECO:0000256" key="6">
    <source>
        <dbReference type="ARBA" id="ARBA00023136"/>
    </source>
</evidence>
<dbReference type="Pfam" id="PF08478">
    <property type="entry name" value="POTRA_1"/>
    <property type="match status" value="1"/>
</dbReference>
<feature type="transmembrane region" description="Helical" evidence="8">
    <location>
        <begin position="30"/>
        <end position="52"/>
    </location>
</feature>
<dbReference type="PANTHER" id="PTHR37820">
    <property type="entry name" value="CELL DIVISION PROTEIN DIVIB"/>
    <property type="match status" value="1"/>
</dbReference>
<dbReference type="Pfam" id="PF03799">
    <property type="entry name" value="FtsQ_DivIB_C"/>
    <property type="match status" value="1"/>
</dbReference>
<sequence>MAEPADDRDDTAERTRRRFVRRQWRRRWLAWRYVAAIVLLLGLVGGTVYAVYFSAWLSVQGVEVSGTRTVSAGVVRDAARVPEGDPLATVDLNAIRARVEALAPIRSADVTRQWPDQVRVEVVERVPVAVVELGGQVRGMDEDGVLFRRYRSVPDSLPLVKAGSGADSETLREAATVVGSLPAGLAADVLRLDVDSVDGIRLVLRDDRQVVWGSADESDLKAEVLAKLLAQDAATYDVSVPSRPTTSEKPPAS</sequence>
<dbReference type="InterPro" id="IPR050487">
    <property type="entry name" value="FtsQ_DivIB"/>
</dbReference>
<name>A0A1G6QV06_9ACTN</name>
<keyword evidence="10" id="KW-1185">Reference proteome</keyword>
<reference evidence="9 10" key="1">
    <citation type="submission" date="2016-10" db="EMBL/GenBank/DDBJ databases">
        <authorList>
            <person name="de Groot N.N."/>
        </authorList>
    </citation>
    <scope>NUCLEOTIDE SEQUENCE [LARGE SCALE GENOMIC DNA]</scope>
    <source>
        <strain evidence="9 10">CGMCC 4.6858</strain>
    </source>
</reference>
<keyword evidence="7 8" id="KW-0131">Cell cycle</keyword>
<evidence type="ECO:0000256" key="1">
    <source>
        <dbReference type="ARBA" id="ARBA00004370"/>
    </source>
</evidence>
<dbReference type="Gene3D" id="3.10.20.310">
    <property type="entry name" value="membrane protein fhac"/>
    <property type="match status" value="1"/>
</dbReference>
<gene>
    <name evidence="8" type="primary">ftsQ</name>
    <name evidence="9" type="ORF">SAMN05421872_10526</name>
</gene>
<evidence type="ECO:0000256" key="5">
    <source>
        <dbReference type="ARBA" id="ARBA00022989"/>
    </source>
</evidence>
<comment type="function">
    <text evidence="8">Essential cell division protein.</text>
</comment>
<dbReference type="RefSeq" id="WP_090854652.1">
    <property type="nucleotide sequence ID" value="NZ_FMZM01000005.1"/>
</dbReference>
<evidence type="ECO:0000256" key="2">
    <source>
        <dbReference type="ARBA" id="ARBA00022475"/>
    </source>
</evidence>
<dbReference type="GO" id="GO:0090529">
    <property type="term" value="P:cell septum assembly"/>
    <property type="evidence" value="ECO:0007669"/>
    <property type="project" value="InterPro"/>
</dbReference>
<comment type="similarity">
    <text evidence="8">Belongs to the FtsQ/DivIB family. FtsQ subfamily.</text>
</comment>
<dbReference type="InterPro" id="IPR013685">
    <property type="entry name" value="POTRA_FtsQ_type"/>
</dbReference>
<dbReference type="GO" id="GO:0032153">
    <property type="term" value="C:cell division site"/>
    <property type="evidence" value="ECO:0007669"/>
    <property type="project" value="UniProtKB-UniRule"/>
</dbReference>
<dbReference type="EMBL" id="FMZM01000005">
    <property type="protein sequence ID" value="SDC95734.1"/>
    <property type="molecule type" value="Genomic_DNA"/>
</dbReference>
<dbReference type="AlphaFoldDB" id="A0A1G6QV06"/>
<dbReference type="InterPro" id="IPR034746">
    <property type="entry name" value="POTRA"/>
</dbReference>
<keyword evidence="5 8" id="KW-1133">Transmembrane helix</keyword>
<dbReference type="HAMAP" id="MF_00911">
    <property type="entry name" value="FtsQ_subfam"/>
    <property type="match status" value="1"/>
</dbReference>
<evidence type="ECO:0000313" key="9">
    <source>
        <dbReference type="EMBL" id="SDC95734.1"/>
    </source>
</evidence>
<dbReference type="PANTHER" id="PTHR37820:SF1">
    <property type="entry name" value="CELL DIVISION PROTEIN FTSQ"/>
    <property type="match status" value="1"/>
</dbReference>
<dbReference type="OrthoDB" id="9790760at2"/>
<dbReference type="PROSITE" id="PS51779">
    <property type="entry name" value="POTRA"/>
    <property type="match status" value="1"/>
</dbReference>
<keyword evidence="3 8" id="KW-0132">Cell division</keyword>
<evidence type="ECO:0000313" key="10">
    <source>
        <dbReference type="Proteomes" id="UP000199034"/>
    </source>
</evidence>
<dbReference type="GO" id="GO:0005886">
    <property type="term" value="C:plasma membrane"/>
    <property type="evidence" value="ECO:0007669"/>
    <property type="project" value="UniProtKB-SubCell"/>
</dbReference>